<sequence>MKRTLFSVLLLLLVSTSFGNNNGLKTGFKGVFEPGYQFGVGEYGLDRFKINLLGGYQFNPYVSIGVGSGLRYYFINSTALVPLVFDLKINFIDRRVSPYFSISAGYNFDAFKSFGKKGYLINPAIGVCIRVYEKSALYLGFEIEVQQMEFVNYYDLYFGYTNEIKNSYSMSLNLGLTF</sequence>
<accession>A0A644URX2</accession>
<comment type="caution">
    <text evidence="1">The sequence shown here is derived from an EMBL/GenBank/DDBJ whole genome shotgun (WGS) entry which is preliminary data.</text>
</comment>
<evidence type="ECO:0000313" key="1">
    <source>
        <dbReference type="EMBL" id="MPL81475.1"/>
    </source>
</evidence>
<proteinExistence type="predicted"/>
<evidence type="ECO:0008006" key="2">
    <source>
        <dbReference type="Google" id="ProtNLM"/>
    </source>
</evidence>
<dbReference type="EMBL" id="VSSQ01000150">
    <property type="protein sequence ID" value="MPL81475.1"/>
    <property type="molecule type" value="Genomic_DNA"/>
</dbReference>
<name>A0A644URX2_9ZZZZ</name>
<reference evidence="1" key="1">
    <citation type="submission" date="2019-08" db="EMBL/GenBank/DDBJ databases">
        <authorList>
            <person name="Kucharzyk K."/>
            <person name="Murdoch R.W."/>
            <person name="Higgins S."/>
            <person name="Loffler F."/>
        </authorList>
    </citation>
    <scope>NUCLEOTIDE SEQUENCE</scope>
</reference>
<protein>
    <recommendedName>
        <fullName evidence="2">Outer membrane protein beta-barrel domain-containing protein</fullName>
    </recommendedName>
</protein>
<gene>
    <name evidence="1" type="ORF">SDC9_27395</name>
</gene>
<organism evidence="1">
    <name type="scientific">bioreactor metagenome</name>
    <dbReference type="NCBI Taxonomy" id="1076179"/>
    <lineage>
        <taxon>unclassified sequences</taxon>
        <taxon>metagenomes</taxon>
        <taxon>ecological metagenomes</taxon>
    </lineage>
</organism>
<dbReference type="AlphaFoldDB" id="A0A644URX2"/>